<feature type="domain" description="Response regulatory" evidence="14">
    <location>
        <begin position="1006"/>
        <end position="1120"/>
    </location>
</feature>
<dbReference type="GO" id="GO:0009927">
    <property type="term" value="F:histidine phosphotransfer kinase activity"/>
    <property type="evidence" value="ECO:0007669"/>
    <property type="project" value="TreeGrafter"/>
</dbReference>
<comment type="catalytic activity">
    <reaction evidence="1">
        <text>ATP + protein L-histidine = ADP + protein N-phospho-L-histidine.</text>
        <dbReference type="EC" id="2.7.13.3"/>
    </reaction>
</comment>
<comment type="similarity">
    <text evidence="3">Belongs to the sodium:solute symporter (SSF) (TC 2.A.21) family.</text>
</comment>
<comment type="caution">
    <text evidence="15">The sequence shown here is derived from an EMBL/GenBank/DDBJ whole genome shotgun (WGS) entry which is preliminary data.</text>
</comment>
<dbReference type="InterPro" id="IPR036097">
    <property type="entry name" value="HisK_dim/P_sf"/>
</dbReference>
<evidence type="ECO:0000256" key="1">
    <source>
        <dbReference type="ARBA" id="ARBA00000085"/>
    </source>
</evidence>
<feature type="transmembrane region" description="Helical" evidence="12">
    <location>
        <begin position="105"/>
        <end position="129"/>
    </location>
</feature>
<keyword evidence="6" id="KW-0808">Transferase</keyword>
<feature type="transmembrane region" description="Helical" evidence="12">
    <location>
        <begin position="434"/>
        <end position="453"/>
    </location>
</feature>
<dbReference type="EMBL" id="RPOK01000002">
    <property type="protein sequence ID" value="RPJ67131.1"/>
    <property type="molecule type" value="Genomic_DNA"/>
</dbReference>
<keyword evidence="9 12" id="KW-1133">Transmembrane helix</keyword>
<keyword evidence="8" id="KW-0418">Kinase</keyword>
<feature type="domain" description="Histidine kinase" evidence="13">
    <location>
        <begin position="768"/>
        <end position="980"/>
    </location>
</feature>
<dbReference type="Gene3D" id="1.10.287.130">
    <property type="match status" value="1"/>
</dbReference>
<dbReference type="PRINTS" id="PR00344">
    <property type="entry name" value="BCTRLSENSOR"/>
</dbReference>
<dbReference type="PROSITE" id="PS50109">
    <property type="entry name" value="HIS_KIN"/>
    <property type="match status" value="1"/>
</dbReference>
<evidence type="ECO:0000313" key="15">
    <source>
        <dbReference type="EMBL" id="RPJ67131.1"/>
    </source>
</evidence>
<comment type="subcellular location">
    <subcellularLocation>
        <location evidence="2">Membrane</location>
        <topology evidence="2">Multi-pass membrane protein</topology>
    </subcellularLocation>
</comment>
<feature type="transmembrane region" description="Helical" evidence="12">
    <location>
        <begin position="319"/>
        <end position="349"/>
    </location>
</feature>
<dbReference type="InterPro" id="IPR001734">
    <property type="entry name" value="Na/solute_symporter"/>
</dbReference>
<dbReference type="CDD" id="cd00082">
    <property type="entry name" value="HisKA"/>
    <property type="match status" value="1"/>
</dbReference>
<keyword evidence="16" id="KW-1185">Reference proteome</keyword>
<dbReference type="InterPro" id="IPR004358">
    <property type="entry name" value="Sig_transdc_His_kin-like_C"/>
</dbReference>
<dbReference type="SMART" id="SM00448">
    <property type="entry name" value="REC"/>
    <property type="match status" value="1"/>
</dbReference>
<feature type="transmembrane region" description="Helical" evidence="12">
    <location>
        <begin position="275"/>
        <end position="299"/>
    </location>
</feature>
<dbReference type="AlphaFoldDB" id="A0A3N5YNF8"/>
<dbReference type="Pfam" id="PF12860">
    <property type="entry name" value="PAS_7"/>
    <property type="match status" value="1"/>
</dbReference>
<dbReference type="PANTHER" id="PTHR43047:SF9">
    <property type="entry name" value="HISTIDINE KINASE"/>
    <property type="match status" value="1"/>
</dbReference>
<name>A0A3N5YNF8_9ALTE</name>
<dbReference type="GO" id="GO:0000155">
    <property type="term" value="F:phosphorelay sensor kinase activity"/>
    <property type="evidence" value="ECO:0007669"/>
    <property type="project" value="InterPro"/>
</dbReference>
<dbReference type="GO" id="GO:0005886">
    <property type="term" value="C:plasma membrane"/>
    <property type="evidence" value="ECO:0007669"/>
    <property type="project" value="TreeGrafter"/>
</dbReference>
<feature type="transmembrane region" description="Helical" evidence="12">
    <location>
        <begin position="473"/>
        <end position="499"/>
    </location>
</feature>
<dbReference type="InterPro" id="IPR035965">
    <property type="entry name" value="PAS-like_dom_sf"/>
</dbReference>
<feature type="transmembrane region" description="Helical" evidence="12">
    <location>
        <begin position="149"/>
        <end position="171"/>
    </location>
</feature>
<dbReference type="InterPro" id="IPR003661">
    <property type="entry name" value="HisK_dim/P_dom"/>
</dbReference>
<feature type="transmembrane region" description="Helical" evidence="12">
    <location>
        <begin position="407"/>
        <end position="427"/>
    </location>
</feature>
<feature type="transmembrane region" description="Helical" evidence="12">
    <location>
        <begin position="62"/>
        <end position="84"/>
    </location>
</feature>
<dbReference type="Gene3D" id="3.30.450.20">
    <property type="entry name" value="PAS domain"/>
    <property type="match status" value="1"/>
</dbReference>
<dbReference type="Gene3D" id="3.40.50.2300">
    <property type="match status" value="1"/>
</dbReference>
<gene>
    <name evidence="15" type="ORF">DRW07_06215</name>
</gene>
<dbReference type="PANTHER" id="PTHR43047">
    <property type="entry name" value="TWO-COMPONENT HISTIDINE PROTEIN KINASE"/>
    <property type="match status" value="1"/>
</dbReference>
<accession>A0A3N5YNF8</accession>
<evidence type="ECO:0000256" key="2">
    <source>
        <dbReference type="ARBA" id="ARBA00004141"/>
    </source>
</evidence>
<evidence type="ECO:0000256" key="9">
    <source>
        <dbReference type="ARBA" id="ARBA00022989"/>
    </source>
</evidence>
<evidence type="ECO:0000256" key="4">
    <source>
        <dbReference type="ARBA" id="ARBA00012438"/>
    </source>
</evidence>
<feature type="modified residue" description="4-aspartylphosphate" evidence="11">
    <location>
        <position position="1054"/>
    </location>
</feature>
<evidence type="ECO:0000259" key="13">
    <source>
        <dbReference type="PROSITE" id="PS50109"/>
    </source>
</evidence>
<sequence>MISVWATAAVVITYLAMLFLIAFVGDRYFKHITLSPYVYALATGIHCTSWAFFGTVTQASQYGWAIIPTYVGMSFAIIFAFATIQRIATLCQQHNISSLADFVGLLYGGSHSVAATISVICFIGVVPYIALQIDALTMSLNILTNLSEASSATVSMYIAALMAVFAILFGTRSLFLADKHPGLMLSIAFESAVKLIAFVVVGVYICFSVFDGFADIVLHASKDESASAVLSHAGSAGAFISHVILGACCMFILPRQFHVSFVELNSTQELRTARWFLPVFLFAMTVFVLPIALAGHLLLPTQGLNSDTFMLAIPMNQNSTVMALIAFVGGLSATTSMIIVSTLAMGIMIANNIATPLWLRLSLRRQGDSYMKASSILTVRRITVMAVLAAAYWYHINISQNTPLVKSGVVAMALMAQILVPMMFGLYWQKANRLSALLGLTAGLVSWFVYLLLPSILSSYYFNPIPTDQALGIGFLKSIGINFTVYLGTGLLLVFLGLIKSNKTLNQDTRTSAVTVRLDQLLALTQRTLDAKAIEQIQRGLPDDALHSNKLASPALIANIEAQLAARVGSPGARLLLSTLASNETDQIEDLVDWVEKAQQDFHFNHEVLQSSVQHIQQGICVIDNDHKLLAWNERYLDLFDYPSGFISVGMPLRRLLEFNAQRGLFGDGPNAGREIEKRINFIAQGSKYKYIRKQVDGRVIELNGSPLPGGGYVTTFSDITEYIEIQRALEQAKTDLERRVDERTTQLNEARLAAERANDSKTRFLAAAGHDLMQPFNAATLFADMLRQKTENTELSKVSEGLNASLRSAEDLLTSLLDITKLESGTQRVNKQTFRLHDILQPLFVAMRPLAEKKGLSLRYCESSLWVESDPVLLRRMVQNLLANAIRYTDEGGILVGVRRQGKAHATILVIDTGVGVSDNDLSVIFDEFRQLNPELSNQGLGLGLTIVARIAELLNHPLDVSSTLNKGTAFSINVNRKQALVQHSTTKTKTLDEGKNKQFLRDQTILIVENDLQILDALTALLSDWGATVIGVTNVEEAKTQCPSPPFCMIVDYQLDNDENGLDAANIMSALWGTTVLSIMSSANLSAEVREQCTSDGLHYLPKPLKPLALKRLLKQSLRQNLHPAQPTSTV</sequence>
<proteinExistence type="inferred from homology"/>
<dbReference type="SMART" id="SM00388">
    <property type="entry name" value="HisKA"/>
    <property type="match status" value="1"/>
</dbReference>
<feature type="transmembrane region" description="Helical" evidence="12">
    <location>
        <begin position="183"/>
        <end position="210"/>
    </location>
</feature>
<dbReference type="PROSITE" id="PS50283">
    <property type="entry name" value="NA_SOLUT_SYMP_3"/>
    <property type="match status" value="1"/>
</dbReference>
<keyword evidence="5 11" id="KW-0597">Phosphoprotein</keyword>
<evidence type="ECO:0000256" key="7">
    <source>
        <dbReference type="ARBA" id="ARBA00022692"/>
    </source>
</evidence>
<organism evidence="15 16">
    <name type="scientific">Alteromonas sediminis</name>
    <dbReference type="NCBI Taxonomy" id="2259342"/>
    <lineage>
        <taxon>Bacteria</taxon>
        <taxon>Pseudomonadati</taxon>
        <taxon>Pseudomonadota</taxon>
        <taxon>Gammaproteobacteria</taxon>
        <taxon>Alteromonadales</taxon>
        <taxon>Alteromonadaceae</taxon>
        <taxon>Alteromonas/Salinimonas group</taxon>
        <taxon>Alteromonas</taxon>
    </lineage>
</organism>
<dbReference type="Proteomes" id="UP000275281">
    <property type="component" value="Unassembled WGS sequence"/>
</dbReference>
<evidence type="ECO:0000256" key="12">
    <source>
        <dbReference type="SAM" id="Phobius"/>
    </source>
</evidence>
<dbReference type="GO" id="GO:0022857">
    <property type="term" value="F:transmembrane transporter activity"/>
    <property type="evidence" value="ECO:0007669"/>
    <property type="project" value="InterPro"/>
</dbReference>
<dbReference type="InterPro" id="IPR036890">
    <property type="entry name" value="HATPase_C_sf"/>
</dbReference>
<feature type="transmembrane region" description="Helical" evidence="12">
    <location>
        <begin position="6"/>
        <end position="25"/>
    </location>
</feature>
<feature type="transmembrane region" description="Helical" evidence="12">
    <location>
        <begin position="370"/>
        <end position="395"/>
    </location>
</feature>
<feature type="transmembrane region" description="Helical" evidence="12">
    <location>
        <begin position="37"/>
        <end position="56"/>
    </location>
</feature>
<keyword evidence="10 12" id="KW-0472">Membrane</keyword>
<dbReference type="Gene3D" id="3.30.565.10">
    <property type="entry name" value="Histidine kinase-like ATPase, C-terminal domain"/>
    <property type="match status" value="1"/>
</dbReference>
<dbReference type="SMART" id="SM00387">
    <property type="entry name" value="HATPase_c"/>
    <property type="match status" value="1"/>
</dbReference>
<dbReference type="InterPro" id="IPR001789">
    <property type="entry name" value="Sig_transdc_resp-reg_receiver"/>
</dbReference>
<dbReference type="SUPFAM" id="SSF55785">
    <property type="entry name" value="PYP-like sensor domain (PAS domain)"/>
    <property type="match status" value="1"/>
</dbReference>
<evidence type="ECO:0000313" key="16">
    <source>
        <dbReference type="Proteomes" id="UP000275281"/>
    </source>
</evidence>
<dbReference type="SUPFAM" id="SSF55874">
    <property type="entry name" value="ATPase domain of HSP90 chaperone/DNA topoisomerase II/histidine kinase"/>
    <property type="match status" value="1"/>
</dbReference>
<dbReference type="InterPro" id="IPR038377">
    <property type="entry name" value="Na/Glc_symporter_sf"/>
</dbReference>
<protein>
    <recommendedName>
        <fullName evidence="4">histidine kinase</fullName>
        <ecNumber evidence="4">2.7.13.3</ecNumber>
    </recommendedName>
</protein>
<dbReference type="SUPFAM" id="SSF52172">
    <property type="entry name" value="CheY-like"/>
    <property type="match status" value="1"/>
</dbReference>
<evidence type="ECO:0000256" key="3">
    <source>
        <dbReference type="ARBA" id="ARBA00006434"/>
    </source>
</evidence>
<dbReference type="Pfam" id="PF00512">
    <property type="entry name" value="HisKA"/>
    <property type="match status" value="1"/>
</dbReference>
<evidence type="ECO:0000256" key="8">
    <source>
        <dbReference type="ARBA" id="ARBA00022777"/>
    </source>
</evidence>
<evidence type="ECO:0000259" key="14">
    <source>
        <dbReference type="PROSITE" id="PS50110"/>
    </source>
</evidence>
<dbReference type="InterPro" id="IPR005467">
    <property type="entry name" value="His_kinase_dom"/>
</dbReference>
<dbReference type="InterPro" id="IPR003594">
    <property type="entry name" value="HATPase_dom"/>
</dbReference>
<feature type="transmembrane region" description="Helical" evidence="12">
    <location>
        <begin position="230"/>
        <end position="254"/>
    </location>
</feature>
<keyword evidence="7 12" id="KW-0812">Transmembrane</keyword>
<dbReference type="EC" id="2.7.13.3" evidence="4"/>
<dbReference type="OrthoDB" id="9764438at2"/>
<evidence type="ECO:0000256" key="5">
    <source>
        <dbReference type="ARBA" id="ARBA00022553"/>
    </source>
</evidence>
<dbReference type="PROSITE" id="PS50110">
    <property type="entry name" value="RESPONSE_REGULATORY"/>
    <property type="match status" value="1"/>
</dbReference>
<dbReference type="Gene3D" id="1.20.1730.10">
    <property type="entry name" value="Sodium/glucose cotransporter"/>
    <property type="match status" value="1"/>
</dbReference>
<dbReference type="InterPro" id="IPR011006">
    <property type="entry name" value="CheY-like_superfamily"/>
</dbReference>
<dbReference type="SUPFAM" id="SSF47384">
    <property type="entry name" value="Homodimeric domain of signal transducing histidine kinase"/>
    <property type="match status" value="1"/>
</dbReference>
<evidence type="ECO:0000256" key="6">
    <source>
        <dbReference type="ARBA" id="ARBA00022679"/>
    </source>
</evidence>
<dbReference type="CDD" id="cd00156">
    <property type="entry name" value="REC"/>
    <property type="match status" value="1"/>
</dbReference>
<dbReference type="CDD" id="cd10322">
    <property type="entry name" value="SLC5sbd"/>
    <property type="match status" value="1"/>
</dbReference>
<evidence type="ECO:0000256" key="10">
    <source>
        <dbReference type="ARBA" id="ARBA00023136"/>
    </source>
</evidence>
<dbReference type="Pfam" id="PF02518">
    <property type="entry name" value="HATPase_c"/>
    <property type="match status" value="1"/>
</dbReference>
<reference evidence="15 16" key="1">
    <citation type="submission" date="2018-11" db="EMBL/GenBank/DDBJ databases">
        <authorList>
            <person name="Ye M.-Q."/>
            <person name="Du Z.-J."/>
        </authorList>
    </citation>
    <scope>NUCLEOTIDE SEQUENCE [LARGE SCALE GENOMIC DNA]</scope>
    <source>
        <strain evidence="15 16">U0105</strain>
    </source>
</reference>
<evidence type="ECO:0000256" key="11">
    <source>
        <dbReference type="PROSITE-ProRule" id="PRU00169"/>
    </source>
</evidence>